<evidence type="ECO:0000313" key="3">
    <source>
        <dbReference type="Proteomes" id="UP000265520"/>
    </source>
</evidence>
<dbReference type="Proteomes" id="UP000265520">
    <property type="component" value="Unassembled WGS sequence"/>
</dbReference>
<evidence type="ECO:0000256" key="1">
    <source>
        <dbReference type="SAM" id="Phobius"/>
    </source>
</evidence>
<accession>A0A392P8P6</accession>
<keyword evidence="1" id="KW-0472">Membrane</keyword>
<dbReference type="EMBL" id="LXQA010067796">
    <property type="protein sequence ID" value="MCI08112.1"/>
    <property type="molecule type" value="Genomic_DNA"/>
</dbReference>
<keyword evidence="3" id="KW-1185">Reference proteome</keyword>
<dbReference type="AlphaFoldDB" id="A0A392P8P6"/>
<evidence type="ECO:0000313" key="2">
    <source>
        <dbReference type="EMBL" id="MCI08112.1"/>
    </source>
</evidence>
<organism evidence="2 3">
    <name type="scientific">Trifolium medium</name>
    <dbReference type="NCBI Taxonomy" id="97028"/>
    <lineage>
        <taxon>Eukaryota</taxon>
        <taxon>Viridiplantae</taxon>
        <taxon>Streptophyta</taxon>
        <taxon>Embryophyta</taxon>
        <taxon>Tracheophyta</taxon>
        <taxon>Spermatophyta</taxon>
        <taxon>Magnoliopsida</taxon>
        <taxon>eudicotyledons</taxon>
        <taxon>Gunneridae</taxon>
        <taxon>Pentapetalae</taxon>
        <taxon>rosids</taxon>
        <taxon>fabids</taxon>
        <taxon>Fabales</taxon>
        <taxon>Fabaceae</taxon>
        <taxon>Papilionoideae</taxon>
        <taxon>50 kb inversion clade</taxon>
        <taxon>NPAAA clade</taxon>
        <taxon>Hologalegina</taxon>
        <taxon>IRL clade</taxon>
        <taxon>Trifolieae</taxon>
        <taxon>Trifolium</taxon>
    </lineage>
</organism>
<name>A0A392P8P6_9FABA</name>
<keyword evidence="1" id="KW-1133">Transmembrane helix</keyword>
<comment type="caution">
    <text evidence="2">The sequence shown here is derived from an EMBL/GenBank/DDBJ whole genome shotgun (WGS) entry which is preliminary data.</text>
</comment>
<sequence>MLPPVMSEEGPFGITSLICSFSLITLGASLVISIQFWEHMNTMGLLYLLGNQLKTFNFGLTQTTWFICQLLELTSPGPMVEEEQGTLKED</sequence>
<keyword evidence="1" id="KW-0812">Transmembrane</keyword>
<proteinExistence type="predicted"/>
<feature type="transmembrane region" description="Helical" evidence="1">
    <location>
        <begin position="12"/>
        <end position="37"/>
    </location>
</feature>
<reference evidence="2 3" key="1">
    <citation type="journal article" date="2018" name="Front. Plant Sci.">
        <title>Red Clover (Trifolium pratense) and Zigzag Clover (T. medium) - A Picture of Genomic Similarities and Differences.</title>
        <authorList>
            <person name="Dluhosova J."/>
            <person name="Istvanek J."/>
            <person name="Nedelnik J."/>
            <person name="Repkova J."/>
        </authorList>
    </citation>
    <scope>NUCLEOTIDE SEQUENCE [LARGE SCALE GENOMIC DNA]</scope>
    <source>
        <strain evidence="3">cv. 10/8</strain>
        <tissue evidence="2">Leaf</tissue>
    </source>
</reference>
<protein>
    <submittedName>
        <fullName evidence="2">Uncharacterized protein</fullName>
    </submittedName>
</protein>